<reference evidence="1 2" key="2">
    <citation type="journal article" date="2022" name="Mol. Ecol. Resour.">
        <title>The genomes of chicory, endive, great burdock and yacon provide insights into Asteraceae paleo-polyploidization history and plant inulin production.</title>
        <authorList>
            <person name="Fan W."/>
            <person name="Wang S."/>
            <person name="Wang H."/>
            <person name="Wang A."/>
            <person name="Jiang F."/>
            <person name="Liu H."/>
            <person name="Zhao H."/>
            <person name="Xu D."/>
            <person name="Zhang Y."/>
        </authorList>
    </citation>
    <scope>NUCLEOTIDE SEQUENCE [LARGE SCALE GENOMIC DNA]</scope>
    <source>
        <strain evidence="2">cv. Yunnan</strain>
        <tissue evidence="1">Leaves</tissue>
    </source>
</reference>
<reference evidence="2" key="1">
    <citation type="journal article" date="2022" name="Mol. Ecol. Resour.">
        <title>The genomes of chicory, endive, great burdock and yacon provide insights into Asteraceae palaeo-polyploidization history and plant inulin production.</title>
        <authorList>
            <person name="Fan W."/>
            <person name="Wang S."/>
            <person name="Wang H."/>
            <person name="Wang A."/>
            <person name="Jiang F."/>
            <person name="Liu H."/>
            <person name="Zhao H."/>
            <person name="Xu D."/>
            <person name="Zhang Y."/>
        </authorList>
    </citation>
    <scope>NUCLEOTIDE SEQUENCE [LARGE SCALE GENOMIC DNA]</scope>
    <source>
        <strain evidence="2">cv. Yunnan</strain>
    </source>
</reference>
<evidence type="ECO:0000313" key="2">
    <source>
        <dbReference type="Proteomes" id="UP001056120"/>
    </source>
</evidence>
<proteinExistence type="predicted"/>
<keyword evidence="2" id="KW-1185">Reference proteome</keyword>
<protein>
    <submittedName>
        <fullName evidence="1">Uncharacterized protein</fullName>
    </submittedName>
</protein>
<dbReference type="Proteomes" id="UP001056120">
    <property type="component" value="Linkage Group LG03"/>
</dbReference>
<organism evidence="1 2">
    <name type="scientific">Smallanthus sonchifolius</name>
    <dbReference type="NCBI Taxonomy" id="185202"/>
    <lineage>
        <taxon>Eukaryota</taxon>
        <taxon>Viridiplantae</taxon>
        <taxon>Streptophyta</taxon>
        <taxon>Embryophyta</taxon>
        <taxon>Tracheophyta</taxon>
        <taxon>Spermatophyta</taxon>
        <taxon>Magnoliopsida</taxon>
        <taxon>eudicotyledons</taxon>
        <taxon>Gunneridae</taxon>
        <taxon>Pentapetalae</taxon>
        <taxon>asterids</taxon>
        <taxon>campanulids</taxon>
        <taxon>Asterales</taxon>
        <taxon>Asteraceae</taxon>
        <taxon>Asteroideae</taxon>
        <taxon>Heliantheae alliance</taxon>
        <taxon>Millerieae</taxon>
        <taxon>Smallanthus</taxon>
    </lineage>
</organism>
<sequence length="519" mass="59048">MNPIQFRKEKETIKAYANYDGLDNESKLYKYKCEFKTYIKNIVLDNGIGNGNVIFPCESWVHSKHENTDKRIFFTDKSYLPSETPVGLKSLREKDLESLRGNGEGERKTFERIYDYDTYNDIGDPETDSDLSRPVLGGEQHPYPRRCRTGREMTSKEPWSESRTGVIFYVPRDEDFSEIKEISFGATTLYSVLNGIIPMLDSTLTDANKGFSLFRDIESLYNDGIGIDLPNNGLLSVLTRLLRAITNTAESILQFATPRIKDKNNSRGIAVEHESAPHGLKLTIEDYPFANDGLVLWDAIKQWATTYINHYYPQPSLIESDKELQAWWTEIRTVGHGDKKDEPWWPQLKTQEDMIKIITTIMWVSSGHHSAVNFGQYDFAGYFPNRPTIARTKMPNEDPTVEEWEAFISKPEDALLDSFPTQIQATRVMSVLVVLSTHSPDEEYIGTNMEPAWAAEPAIKAAFEEFSCRLKELEAIIDSRNNDPNLRNRSGAGLVPYQLLKPFSESGLTGKGVPYSISI</sequence>
<comment type="caution">
    <text evidence="1">The sequence shown here is derived from an EMBL/GenBank/DDBJ whole genome shotgun (WGS) entry which is preliminary data.</text>
</comment>
<gene>
    <name evidence="1" type="ORF">L1987_10499</name>
</gene>
<evidence type="ECO:0000313" key="1">
    <source>
        <dbReference type="EMBL" id="KAI3822898.1"/>
    </source>
</evidence>
<accession>A0ACB9JS94</accession>
<name>A0ACB9JS94_9ASTR</name>
<dbReference type="EMBL" id="CM042020">
    <property type="protein sequence ID" value="KAI3822898.1"/>
    <property type="molecule type" value="Genomic_DNA"/>
</dbReference>